<name>A0A9D5BQK1_PEA</name>
<accession>A0A9D5BQK1</accession>
<evidence type="ECO:0000256" key="2">
    <source>
        <dbReference type="SAM" id="MobiDB-lite"/>
    </source>
</evidence>
<keyword evidence="4" id="KW-1185">Reference proteome</keyword>
<organism evidence="3 4">
    <name type="scientific">Pisum sativum</name>
    <name type="common">Garden pea</name>
    <name type="synonym">Lathyrus oleraceus</name>
    <dbReference type="NCBI Taxonomy" id="3888"/>
    <lineage>
        <taxon>Eukaryota</taxon>
        <taxon>Viridiplantae</taxon>
        <taxon>Streptophyta</taxon>
        <taxon>Embryophyta</taxon>
        <taxon>Tracheophyta</taxon>
        <taxon>Spermatophyta</taxon>
        <taxon>Magnoliopsida</taxon>
        <taxon>eudicotyledons</taxon>
        <taxon>Gunneridae</taxon>
        <taxon>Pentapetalae</taxon>
        <taxon>rosids</taxon>
        <taxon>fabids</taxon>
        <taxon>Fabales</taxon>
        <taxon>Fabaceae</taxon>
        <taxon>Papilionoideae</taxon>
        <taxon>50 kb inversion clade</taxon>
        <taxon>NPAAA clade</taxon>
        <taxon>Hologalegina</taxon>
        <taxon>IRL clade</taxon>
        <taxon>Fabeae</taxon>
        <taxon>Lathyrus</taxon>
    </lineage>
</organism>
<dbReference type="InterPro" id="IPR008406">
    <property type="entry name" value="DRM/ARP"/>
</dbReference>
<evidence type="ECO:0000313" key="3">
    <source>
        <dbReference type="EMBL" id="KAI5447969.1"/>
    </source>
</evidence>
<feature type="region of interest" description="Disordered" evidence="2">
    <location>
        <begin position="41"/>
        <end position="72"/>
    </location>
</feature>
<dbReference type="PANTHER" id="PTHR33565">
    <property type="entry name" value="DORMANCY-ASSOCIATED PROTEIN 1"/>
    <property type="match status" value="1"/>
</dbReference>
<comment type="similarity">
    <text evidence="1">Belongs to the DRM1/ARP family.</text>
</comment>
<dbReference type="EMBL" id="JAMSHJ010000001">
    <property type="protein sequence ID" value="KAI5447969.1"/>
    <property type="molecule type" value="Genomic_DNA"/>
</dbReference>
<dbReference type="Proteomes" id="UP001058974">
    <property type="component" value="Chromosome 1"/>
</dbReference>
<dbReference type="Gramene" id="Psat01G0541800-T1">
    <property type="protein sequence ID" value="KAI5447969.1"/>
    <property type="gene ID" value="KIW84_015418"/>
</dbReference>
<sequence>FLIKLFYQTNKMLDKLWDDIVAGPQPERGLEKLRKLTTTLKDDGASNQLMRSTSIPTTPTTPVTPTTPSSARKVDNVWRSVFNPGSNSATKSIGAHVFDKPLPNTPTVYDWMYSGDTRSKHR</sequence>
<reference evidence="3 4" key="1">
    <citation type="journal article" date="2022" name="Nat. Genet.">
        <title>Improved pea reference genome and pan-genome highlight genomic features and evolutionary characteristics.</title>
        <authorList>
            <person name="Yang T."/>
            <person name="Liu R."/>
            <person name="Luo Y."/>
            <person name="Hu S."/>
            <person name="Wang D."/>
            <person name="Wang C."/>
            <person name="Pandey M.K."/>
            <person name="Ge S."/>
            <person name="Xu Q."/>
            <person name="Li N."/>
            <person name="Li G."/>
            <person name="Huang Y."/>
            <person name="Saxena R.K."/>
            <person name="Ji Y."/>
            <person name="Li M."/>
            <person name="Yan X."/>
            <person name="He Y."/>
            <person name="Liu Y."/>
            <person name="Wang X."/>
            <person name="Xiang C."/>
            <person name="Varshney R.K."/>
            <person name="Ding H."/>
            <person name="Gao S."/>
            <person name="Zong X."/>
        </authorList>
    </citation>
    <scope>NUCLEOTIDE SEQUENCE [LARGE SCALE GENOMIC DNA]</scope>
    <source>
        <strain evidence="3 4">cv. Zhongwan 6</strain>
    </source>
</reference>
<dbReference type="AlphaFoldDB" id="A0A9D5BQK1"/>
<proteinExistence type="inferred from homology"/>
<feature type="non-terminal residue" evidence="3">
    <location>
        <position position="1"/>
    </location>
</feature>
<dbReference type="Pfam" id="PF05564">
    <property type="entry name" value="Auxin_repressed"/>
    <property type="match status" value="1"/>
</dbReference>
<comment type="caution">
    <text evidence="3">The sequence shown here is derived from an EMBL/GenBank/DDBJ whole genome shotgun (WGS) entry which is preliminary data.</text>
</comment>
<evidence type="ECO:0000256" key="1">
    <source>
        <dbReference type="ARBA" id="ARBA00010502"/>
    </source>
</evidence>
<gene>
    <name evidence="3" type="ORF">KIW84_015418</name>
</gene>
<feature type="compositionally biased region" description="Low complexity" evidence="2">
    <location>
        <begin position="52"/>
        <end position="70"/>
    </location>
</feature>
<protein>
    <submittedName>
        <fullName evidence="3">Dormancy-associated protein 1</fullName>
    </submittedName>
</protein>
<dbReference type="PANTHER" id="PTHR33565:SF2">
    <property type="entry name" value="DORMANCY-ASSOCIATED PROTEIN 1"/>
    <property type="match status" value="1"/>
</dbReference>
<evidence type="ECO:0000313" key="4">
    <source>
        <dbReference type="Proteomes" id="UP001058974"/>
    </source>
</evidence>